<feature type="transmembrane region" description="Helical" evidence="1">
    <location>
        <begin position="383"/>
        <end position="407"/>
    </location>
</feature>
<protein>
    <submittedName>
        <fullName evidence="2">Multidrug efflux pump</fullName>
    </submittedName>
</protein>
<dbReference type="RefSeq" id="WP_090018119.1">
    <property type="nucleotide sequence ID" value="NZ_FNCE01000001.1"/>
</dbReference>
<gene>
    <name evidence="2" type="ORF">SAMN05216241_10149</name>
</gene>
<feature type="transmembrane region" description="Helical" evidence="1">
    <location>
        <begin position="332"/>
        <end position="351"/>
    </location>
</feature>
<feature type="transmembrane region" description="Helical" evidence="1">
    <location>
        <begin position="460"/>
        <end position="482"/>
    </location>
</feature>
<dbReference type="EMBL" id="FNCE01000001">
    <property type="protein sequence ID" value="SDF42349.1"/>
    <property type="molecule type" value="Genomic_DNA"/>
</dbReference>
<feature type="transmembrane region" description="Helical" evidence="1">
    <location>
        <begin position="962"/>
        <end position="982"/>
    </location>
</feature>
<dbReference type="Gene3D" id="3.30.70.1320">
    <property type="entry name" value="Multidrug efflux transporter AcrB pore domain like"/>
    <property type="match status" value="1"/>
</dbReference>
<reference evidence="2 3" key="1">
    <citation type="submission" date="2016-10" db="EMBL/GenBank/DDBJ databases">
        <authorList>
            <person name="de Groot N.N."/>
        </authorList>
    </citation>
    <scope>NUCLEOTIDE SEQUENCE [LARGE SCALE GENOMIC DNA]</scope>
    <source>
        <strain evidence="2 3">DSM 25584</strain>
    </source>
</reference>
<dbReference type="PANTHER" id="PTHR32063">
    <property type="match status" value="1"/>
</dbReference>
<dbReference type="PANTHER" id="PTHR32063:SF0">
    <property type="entry name" value="SWARMING MOTILITY PROTEIN SWRC"/>
    <property type="match status" value="1"/>
</dbReference>
<keyword evidence="1" id="KW-1133">Transmembrane helix</keyword>
<dbReference type="SUPFAM" id="SSF82866">
    <property type="entry name" value="Multidrug efflux transporter AcrB transmembrane domain"/>
    <property type="match status" value="2"/>
</dbReference>
<feature type="transmembrane region" description="Helical" evidence="1">
    <location>
        <begin position="1002"/>
        <end position="1027"/>
    </location>
</feature>
<dbReference type="Pfam" id="PF00873">
    <property type="entry name" value="ACR_tran"/>
    <property type="match status" value="1"/>
</dbReference>
<organism evidence="2 3">
    <name type="scientific">Limimonas halophila</name>
    <dbReference type="NCBI Taxonomy" id="1082479"/>
    <lineage>
        <taxon>Bacteria</taxon>
        <taxon>Pseudomonadati</taxon>
        <taxon>Pseudomonadota</taxon>
        <taxon>Alphaproteobacteria</taxon>
        <taxon>Rhodospirillales</taxon>
        <taxon>Rhodovibrionaceae</taxon>
        <taxon>Limimonas</taxon>
    </lineage>
</organism>
<feature type="transmembrane region" description="Helical" evidence="1">
    <location>
        <begin position="528"/>
        <end position="546"/>
    </location>
</feature>
<feature type="transmembrane region" description="Helical" evidence="1">
    <location>
        <begin position="882"/>
        <end position="904"/>
    </location>
</feature>
<evidence type="ECO:0000313" key="3">
    <source>
        <dbReference type="Proteomes" id="UP000199415"/>
    </source>
</evidence>
<feature type="transmembrane region" description="Helical" evidence="1">
    <location>
        <begin position="358"/>
        <end position="377"/>
    </location>
</feature>
<evidence type="ECO:0000313" key="2">
    <source>
        <dbReference type="EMBL" id="SDF42349.1"/>
    </source>
</evidence>
<proteinExistence type="predicted"/>
<dbReference type="InterPro" id="IPR027463">
    <property type="entry name" value="AcrB_DN_DC_subdom"/>
</dbReference>
<dbReference type="STRING" id="1082479.SAMN05216241_10149"/>
<dbReference type="Gene3D" id="1.20.1640.10">
    <property type="entry name" value="Multidrug efflux transporter AcrB transmembrane domain"/>
    <property type="match status" value="2"/>
</dbReference>
<evidence type="ECO:0000256" key="1">
    <source>
        <dbReference type="SAM" id="Phobius"/>
    </source>
</evidence>
<feature type="transmembrane region" description="Helical" evidence="1">
    <location>
        <begin position="910"/>
        <end position="932"/>
    </location>
</feature>
<feature type="transmembrane region" description="Helical" evidence="1">
    <location>
        <begin position="428"/>
        <end position="448"/>
    </location>
</feature>
<keyword evidence="1" id="KW-0472">Membrane</keyword>
<dbReference type="Gene3D" id="3.30.70.1440">
    <property type="entry name" value="Multidrug efflux transporter AcrB pore domain"/>
    <property type="match status" value="1"/>
</dbReference>
<dbReference type="InterPro" id="IPR001036">
    <property type="entry name" value="Acrflvin-R"/>
</dbReference>
<dbReference type="GO" id="GO:0042910">
    <property type="term" value="F:xenobiotic transmembrane transporter activity"/>
    <property type="evidence" value="ECO:0007669"/>
    <property type="project" value="TreeGrafter"/>
</dbReference>
<name>A0A1G7L012_9PROT</name>
<dbReference type="GO" id="GO:0005886">
    <property type="term" value="C:plasma membrane"/>
    <property type="evidence" value="ECO:0007669"/>
    <property type="project" value="TreeGrafter"/>
</dbReference>
<feature type="transmembrane region" description="Helical" evidence="1">
    <location>
        <begin position="856"/>
        <end position="875"/>
    </location>
</feature>
<keyword evidence="3" id="KW-1185">Reference proteome</keyword>
<dbReference type="Gene3D" id="3.30.70.1430">
    <property type="entry name" value="Multidrug efflux transporter AcrB pore domain"/>
    <property type="match status" value="2"/>
</dbReference>
<sequence>MRALIDAAFAHTRTVLLVFAALVAAGAYAYVSIPKEAEPDVTIPTIHVSILHEGISPEDAERLLIRPMEQELQGIEGLDELSAQAAQGYASLTLEFEASFDSDQALQDVREKVDIAKAELPPDAEEPVIREVNVALFPVLTAVLSGGVPERTLLELARDTKDRLESLEGVLEVEIAGDREDVAEVIVDPTVMQTYDLSYDEILRRVQNNNRLVAAGDIDTGTGRMVIKVPGLVEDVSDVLTLPLTVDGDRVVTIRDIATVRRTYKDPTGFARADGQPAVALEITKRVGANIIETVENARAVVERSQERWPEGVRVSYTQDKSERVRSMLGDLENNVVTAVVLVMIVVVAALGPRSSLLVGLAIPGAFLTGILAIDMMGFTLNIVVLFSLIMVVGILVDGAIVVAELADRNRGEGYGQRESYSRAAKRMFWPITSGVATTLAVFFPLLWWPGIVGEFMQYLPISVILTLTASLAMALIVVPVLGGVLGGQRGTATDAQALAAAEGGNLADLRGMSGVYVRLLRWCTRHALVTLVAVLAVVIAAYAAYAKLGRGIELFPDVEPEFAQIQVQARGNLSIHERDRLVRAVERHVLDEPAIDMVYARSIGETQRLQNLPQDAVGFIQLEFADWQLRPPADAVLGDIREQIAGIPGIKVQVREAQPGPGQGKPIQMEVTAAERDDLAPATERIRAIMRDLGGFVDVSDSRSPPGVEWRLALDRGQAARFGADVTQLGQAVQMVTNGVRVAEYQPDDTDEEVDIRVRYPFGERSLDQLDQLKVPTALGQIPITNFIELQPAPKTGTIERVDAERVIEIGTDVAQGRLVDTQVKRLQAALADAELPPGVEVAFKGENEDIQETMNFLVMAFAVAVFLMFILLVTQFNSIYQALLVMSAIVLSTGGVLIGLLIRGEPFGVVMAGIGVIALAGIVVNNNIVLIDTYNDLRRRAGLDAVEAALRTGAQRLRPVLLTTVTTVLGLLPMVLALNVDLIGRELAFGAPSTQWWTQLAAAIAGGLTFATVLTLVFTPALLVLGERTAAALRAGAARLRGALGA</sequence>
<keyword evidence="1" id="KW-0812">Transmembrane</keyword>
<dbReference type="AlphaFoldDB" id="A0A1G7L012"/>
<dbReference type="OrthoDB" id="9798415at2"/>
<accession>A0A1G7L012</accession>
<dbReference type="SUPFAM" id="SSF82693">
    <property type="entry name" value="Multidrug efflux transporter AcrB pore domain, PN1, PN2, PC1 and PC2 subdomains"/>
    <property type="match status" value="2"/>
</dbReference>
<dbReference type="Gene3D" id="3.30.2090.10">
    <property type="entry name" value="Multidrug efflux transporter AcrB TolC docking domain, DN and DC subdomains"/>
    <property type="match status" value="2"/>
</dbReference>
<dbReference type="PRINTS" id="PR00702">
    <property type="entry name" value="ACRIFLAVINRP"/>
</dbReference>
<dbReference type="SUPFAM" id="SSF82714">
    <property type="entry name" value="Multidrug efflux transporter AcrB TolC docking domain, DN and DC subdomains"/>
    <property type="match status" value="2"/>
</dbReference>
<dbReference type="Proteomes" id="UP000199415">
    <property type="component" value="Unassembled WGS sequence"/>
</dbReference>